<evidence type="ECO:0000313" key="2">
    <source>
        <dbReference type="Proteomes" id="UP001595945"/>
    </source>
</evidence>
<comment type="caution">
    <text evidence="1">The sequence shown here is derived from an EMBL/GenBank/DDBJ whole genome shotgun (WGS) entry which is preliminary data.</text>
</comment>
<dbReference type="GeneID" id="73047030"/>
<dbReference type="AlphaFoldDB" id="A0ABD5PZR6"/>
<accession>A0ABD5PZR6</accession>
<organism evidence="1 2">
    <name type="scientific">Halorussus aquaticus</name>
    <dbReference type="NCBI Taxonomy" id="2953748"/>
    <lineage>
        <taxon>Archaea</taxon>
        <taxon>Methanobacteriati</taxon>
        <taxon>Methanobacteriota</taxon>
        <taxon>Stenosarchaea group</taxon>
        <taxon>Halobacteria</taxon>
        <taxon>Halobacteriales</taxon>
        <taxon>Haladaptataceae</taxon>
        <taxon>Halorussus</taxon>
    </lineage>
</organism>
<dbReference type="InterPro" id="IPR018727">
    <property type="entry name" value="DUF2267"/>
</dbReference>
<dbReference type="InterPro" id="IPR038282">
    <property type="entry name" value="DUF2267_sf"/>
</dbReference>
<dbReference type="Proteomes" id="UP001595945">
    <property type="component" value="Unassembled WGS sequence"/>
</dbReference>
<protein>
    <submittedName>
        <fullName evidence="1">DUF2267 domain-containing protein</fullName>
    </submittedName>
</protein>
<sequence>MKYDDFMGQVQNRLELPDTGRAVRATRAVLQTLGERLQGGEATDLAGPLPMEVDYHLESAESGQRFDYDEFVGRVADRAEVERSDAVYYGKVVVGLVSELVPASEIEQVRAQLPADYDDLFALVDAEEVEE</sequence>
<reference evidence="1 2" key="1">
    <citation type="journal article" date="2019" name="Int. J. Syst. Evol. Microbiol.">
        <title>The Global Catalogue of Microorganisms (GCM) 10K type strain sequencing project: providing services to taxonomists for standard genome sequencing and annotation.</title>
        <authorList>
            <consortium name="The Broad Institute Genomics Platform"/>
            <consortium name="The Broad Institute Genome Sequencing Center for Infectious Disease"/>
            <person name="Wu L."/>
            <person name="Ma J."/>
        </authorList>
    </citation>
    <scope>NUCLEOTIDE SEQUENCE [LARGE SCALE GENOMIC DNA]</scope>
    <source>
        <strain evidence="1 2">XZYJ18</strain>
    </source>
</reference>
<dbReference type="RefSeq" id="WP_254270353.1">
    <property type="nucleotide sequence ID" value="NZ_CP100401.1"/>
</dbReference>
<proteinExistence type="predicted"/>
<keyword evidence="2" id="KW-1185">Reference proteome</keyword>
<evidence type="ECO:0000313" key="1">
    <source>
        <dbReference type="EMBL" id="MFC4823769.1"/>
    </source>
</evidence>
<name>A0ABD5PZR6_9EURY</name>
<dbReference type="EMBL" id="JBHSHT010000001">
    <property type="protein sequence ID" value="MFC4823769.1"/>
    <property type="molecule type" value="Genomic_DNA"/>
</dbReference>
<gene>
    <name evidence="1" type="ORF">ACFO9K_05805</name>
</gene>
<dbReference type="Gene3D" id="1.10.490.110">
    <property type="entry name" value="Uncharacterized conserved protein DUF2267"/>
    <property type="match status" value="1"/>
</dbReference>
<dbReference type="Pfam" id="PF10025">
    <property type="entry name" value="DUF2267"/>
    <property type="match status" value="1"/>
</dbReference>